<organism evidence="3 4">
    <name type="scientific">Lottia gigantea</name>
    <name type="common">Giant owl limpet</name>
    <dbReference type="NCBI Taxonomy" id="225164"/>
    <lineage>
        <taxon>Eukaryota</taxon>
        <taxon>Metazoa</taxon>
        <taxon>Spiralia</taxon>
        <taxon>Lophotrochozoa</taxon>
        <taxon>Mollusca</taxon>
        <taxon>Gastropoda</taxon>
        <taxon>Patellogastropoda</taxon>
        <taxon>Lottioidea</taxon>
        <taxon>Lottiidae</taxon>
        <taxon>Lottia</taxon>
    </lineage>
</organism>
<dbReference type="OMA" id="FIETQSR"/>
<dbReference type="GO" id="GO:0006351">
    <property type="term" value="P:DNA-templated transcription"/>
    <property type="evidence" value="ECO:0007669"/>
    <property type="project" value="InterPro"/>
</dbReference>
<dbReference type="Proteomes" id="UP000030746">
    <property type="component" value="Unassembled WGS sequence"/>
</dbReference>
<dbReference type="STRING" id="225164.V3YY77"/>
<evidence type="ECO:0000313" key="4">
    <source>
        <dbReference type="Proteomes" id="UP000030746"/>
    </source>
</evidence>
<dbReference type="InterPro" id="IPR031106">
    <property type="entry name" value="C/EBP"/>
</dbReference>
<dbReference type="EMBL" id="KB203796">
    <property type="protein sequence ID" value="ESO83083.1"/>
    <property type="molecule type" value="Genomic_DNA"/>
</dbReference>
<gene>
    <name evidence="3" type="ORF">LOTGIDRAFT_89584</name>
</gene>
<accession>V3YY77</accession>
<dbReference type="CDD" id="cd14693">
    <property type="entry name" value="bZIP_CEBP"/>
    <property type="match status" value="1"/>
</dbReference>
<dbReference type="InterPro" id="IPR046347">
    <property type="entry name" value="bZIP_sf"/>
</dbReference>
<feature type="region of interest" description="Disordered" evidence="1">
    <location>
        <begin position="1"/>
        <end position="31"/>
    </location>
</feature>
<name>V3YY77_LOTGI</name>
<dbReference type="OrthoDB" id="10032067at2759"/>
<dbReference type="GO" id="GO:0000981">
    <property type="term" value="F:DNA-binding transcription factor activity, RNA polymerase II-specific"/>
    <property type="evidence" value="ECO:0007669"/>
    <property type="project" value="TreeGrafter"/>
</dbReference>
<dbReference type="Pfam" id="PF07716">
    <property type="entry name" value="bZIP_2"/>
    <property type="match status" value="1"/>
</dbReference>
<dbReference type="SUPFAM" id="SSF57959">
    <property type="entry name" value="Leucine zipper domain"/>
    <property type="match status" value="1"/>
</dbReference>
<dbReference type="Gene3D" id="1.20.5.170">
    <property type="match status" value="1"/>
</dbReference>
<dbReference type="PROSITE" id="PS50217">
    <property type="entry name" value="BZIP"/>
    <property type="match status" value="1"/>
</dbReference>
<feature type="non-terminal residue" evidence="3">
    <location>
        <position position="1"/>
    </location>
</feature>
<dbReference type="AlphaFoldDB" id="V3YY77"/>
<evidence type="ECO:0000259" key="2">
    <source>
        <dbReference type="PROSITE" id="PS50217"/>
    </source>
</evidence>
<dbReference type="HOGENOM" id="CLU_178951_2_0_1"/>
<feature type="domain" description="BZIP" evidence="2">
    <location>
        <begin position="2"/>
        <end position="65"/>
    </location>
</feature>
<sequence length="65" mass="7851">GTIEYNEKRERNNVAVRKSRAKAKNRQQDNERRMCELQMENERLNERLETITKELVVLKGLFKNM</sequence>
<dbReference type="PANTHER" id="PTHR23334">
    <property type="entry name" value="CCAAT/ENHANCER BINDING PROTEIN"/>
    <property type="match status" value="1"/>
</dbReference>
<keyword evidence="4" id="KW-1185">Reference proteome</keyword>
<feature type="compositionally biased region" description="Basic and acidic residues" evidence="1">
    <location>
        <begin position="1"/>
        <end position="12"/>
    </location>
</feature>
<dbReference type="RefSeq" id="XP_009066265.1">
    <property type="nucleotide sequence ID" value="XM_009068017.1"/>
</dbReference>
<dbReference type="CTD" id="20252865"/>
<dbReference type="GeneID" id="20252865"/>
<dbReference type="SMART" id="SM00338">
    <property type="entry name" value="BRLZ"/>
    <property type="match status" value="1"/>
</dbReference>
<dbReference type="InterPro" id="IPR004827">
    <property type="entry name" value="bZIP"/>
</dbReference>
<protein>
    <recommendedName>
        <fullName evidence="2">BZIP domain-containing protein</fullName>
    </recommendedName>
</protein>
<proteinExistence type="predicted"/>
<evidence type="ECO:0000256" key="1">
    <source>
        <dbReference type="SAM" id="MobiDB-lite"/>
    </source>
</evidence>
<dbReference type="PANTHER" id="PTHR23334:SF20">
    <property type="entry name" value="BASIC LEUCINE ZIPPER 24"/>
    <property type="match status" value="1"/>
</dbReference>
<reference evidence="3 4" key="1">
    <citation type="journal article" date="2013" name="Nature">
        <title>Insights into bilaterian evolution from three spiralian genomes.</title>
        <authorList>
            <person name="Simakov O."/>
            <person name="Marletaz F."/>
            <person name="Cho S.J."/>
            <person name="Edsinger-Gonzales E."/>
            <person name="Havlak P."/>
            <person name="Hellsten U."/>
            <person name="Kuo D.H."/>
            <person name="Larsson T."/>
            <person name="Lv J."/>
            <person name="Arendt D."/>
            <person name="Savage R."/>
            <person name="Osoegawa K."/>
            <person name="de Jong P."/>
            <person name="Grimwood J."/>
            <person name="Chapman J.A."/>
            <person name="Shapiro H."/>
            <person name="Aerts A."/>
            <person name="Otillar R.P."/>
            <person name="Terry A.Y."/>
            <person name="Boore J.L."/>
            <person name="Grigoriev I.V."/>
            <person name="Lindberg D.R."/>
            <person name="Seaver E.C."/>
            <person name="Weisblat D.A."/>
            <person name="Putnam N.H."/>
            <person name="Rokhsar D.S."/>
        </authorList>
    </citation>
    <scope>NUCLEOTIDE SEQUENCE [LARGE SCALE GENOMIC DNA]</scope>
</reference>
<dbReference type="GO" id="GO:0000978">
    <property type="term" value="F:RNA polymerase II cis-regulatory region sequence-specific DNA binding"/>
    <property type="evidence" value="ECO:0007669"/>
    <property type="project" value="TreeGrafter"/>
</dbReference>
<evidence type="ECO:0000313" key="3">
    <source>
        <dbReference type="EMBL" id="ESO83083.1"/>
    </source>
</evidence>
<feature type="non-terminal residue" evidence="3">
    <location>
        <position position="65"/>
    </location>
</feature>
<dbReference type="KEGG" id="lgi:LOTGIDRAFT_89584"/>